<dbReference type="InterPro" id="IPR002347">
    <property type="entry name" value="SDR_fam"/>
</dbReference>
<proteinExistence type="predicted"/>
<dbReference type="PRINTS" id="PR00081">
    <property type="entry name" value="GDHRDH"/>
</dbReference>
<dbReference type="Gene3D" id="3.40.50.720">
    <property type="entry name" value="NAD(P)-binding Rossmann-like Domain"/>
    <property type="match status" value="1"/>
</dbReference>
<organism evidence="1 2">
    <name type="scientific">Steinernema glaseri</name>
    <dbReference type="NCBI Taxonomy" id="37863"/>
    <lineage>
        <taxon>Eukaryota</taxon>
        <taxon>Metazoa</taxon>
        <taxon>Ecdysozoa</taxon>
        <taxon>Nematoda</taxon>
        <taxon>Chromadorea</taxon>
        <taxon>Rhabditida</taxon>
        <taxon>Tylenchina</taxon>
        <taxon>Panagrolaimomorpha</taxon>
        <taxon>Strongyloidoidea</taxon>
        <taxon>Steinernematidae</taxon>
        <taxon>Steinernema</taxon>
    </lineage>
</organism>
<dbReference type="PANTHER" id="PTHR43975">
    <property type="entry name" value="ZGC:101858"/>
    <property type="match status" value="1"/>
</dbReference>
<dbReference type="AlphaFoldDB" id="A0A1I7ZY74"/>
<dbReference type="Proteomes" id="UP000095287">
    <property type="component" value="Unplaced"/>
</dbReference>
<sequence>MSSQKFSDKVVIVTGSSSGIGQGIALLLAQQGASVTIHGRSLEGLQETEKELVENGVSTDRFVVVQGDIEDPETAKKLLEETVEKFGKIDVLVNNAGVGAKPTVDPNSEENLDFVLDVNLKSVIRLNNLVIPELEKTKGNIVNISSIDAL</sequence>
<dbReference type="PRINTS" id="PR00080">
    <property type="entry name" value="SDRFAMILY"/>
</dbReference>
<dbReference type="Pfam" id="PF00106">
    <property type="entry name" value="adh_short"/>
    <property type="match status" value="1"/>
</dbReference>
<dbReference type="InterPro" id="IPR036291">
    <property type="entry name" value="NAD(P)-bd_dom_sf"/>
</dbReference>
<dbReference type="SUPFAM" id="SSF51735">
    <property type="entry name" value="NAD(P)-binding Rossmann-fold domains"/>
    <property type="match status" value="1"/>
</dbReference>
<evidence type="ECO:0000313" key="1">
    <source>
        <dbReference type="Proteomes" id="UP000095287"/>
    </source>
</evidence>
<accession>A0A1I7ZY74</accession>
<evidence type="ECO:0000313" key="2">
    <source>
        <dbReference type="WBParaSite" id="L893_g30771.t1"/>
    </source>
</evidence>
<dbReference type="WBParaSite" id="L893_g30771.t1">
    <property type="protein sequence ID" value="L893_g30771.t1"/>
    <property type="gene ID" value="L893_g30771"/>
</dbReference>
<dbReference type="PANTHER" id="PTHR43975:SF2">
    <property type="entry name" value="EG:BACR7A4.14 PROTEIN-RELATED"/>
    <property type="match status" value="1"/>
</dbReference>
<name>A0A1I7ZY74_9BILA</name>
<protein>
    <submittedName>
        <fullName evidence="2">NAD(P)-binding protein</fullName>
    </submittedName>
</protein>
<keyword evidence="1" id="KW-1185">Reference proteome</keyword>
<reference evidence="2" key="1">
    <citation type="submission" date="2016-11" db="UniProtKB">
        <authorList>
            <consortium name="WormBaseParasite"/>
        </authorList>
    </citation>
    <scope>IDENTIFICATION</scope>
</reference>